<reference evidence="2 3" key="1">
    <citation type="journal article" date="2016" name="PLoS Pathog.">
        <title>Biosynthesis of antibiotic leucinostatins in bio-control fungus Purpureocillium lilacinum and their inhibition on phytophthora revealed by genome mining.</title>
        <authorList>
            <person name="Wang G."/>
            <person name="Liu Z."/>
            <person name="Lin R."/>
            <person name="Li E."/>
            <person name="Mao Z."/>
            <person name="Ling J."/>
            <person name="Yang Y."/>
            <person name="Yin W.B."/>
            <person name="Xie B."/>
        </authorList>
    </citation>
    <scope>NUCLEOTIDE SEQUENCE [LARGE SCALE GENOMIC DNA]</scope>
    <source>
        <strain evidence="2">170</strain>
    </source>
</reference>
<dbReference type="Proteomes" id="UP000078397">
    <property type="component" value="Unassembled WGS sequence"/>
</dbReference>
<protein>
    <submittedName>
        <fullName evidence="2">BZIP transcription factor domain-containing protein</fullName>
    </submittedName>
</protein>
<feature type="compositionally biased region" description="Basic residues" evidence="1">
    <location>
        <begin position="12"/>
        <end position="23"/>
    </location>
</feature>
<keyword evidence="3" id="KW-1185">Reference proteome</keyword>
<sequence>MTDANDKDLHLRRERGRKAQAAFRKRKAQQTQQLAEENYQLVQGINHIIGTIHGDERPELLAAISNVSDFAQLTSTPTPQPPTDTKYHNRNSLPSASFISATPDRLTNIWLNPLQYSRISLPPTDIIAYLGTKSKTLAGSLFWSMLEHSQTTCTRDHASPAVLIRRGLSHSKSISEIDTSFIQAMISARVEYKHKGSISPKYAPAAEADLPIVVHKRVELDYREMGKDPDSWLSCLGIQERLRRVAGESALRVAEAAALGEGEDGLVGVMDRAKCRLYDTAVCFGDGPRWDAGVVDGILVEVLGGLVRYVFGNHL</sequence>
<feature type="region of interest" description="Disordered" evidence="1">
    <location>
        <begin position="1"/>
        <end position="23"/>
    </location>
</feature>
<name>A0A179FYG3_METCM</name>
<feature type="compositionally biased region" description="Basic and acidic residues" evidence="1">
    <location>
        <begin position="1"/>
        <end position="11"/>
    </location>
</feature>
<dbReference type="AlphaFoldDB" id="A0A179FYG3"/>
<dbReference type="RefSeq" id="XP_018146767.1">
    <property type="nucleotide sequence ID" value="XM_018291099.1"/>
</dbReference>
<proteinExistence type="predicted"/>
<dbReference type="OrthoDB" id="4737775at2759"/>
<evidence type="ECO:0000313" key="2">
    <source>
        <dbReference type="EMBL" id="OAQ70230.1"/>
    </source>
</evidence>
<evidence type="ECO:0000313" key="3">
    <source>
        <dbReference type="Proteomes" id="UP000078397"/>
    </source>
</evidence>
<dbReference type="EMBL" id="LSBJ02000002">
    <property type="protein sequence ID" value="OAQ70230.1"/>
    <property type="molecule type" value="Genomic_DNA"/>
</dbReference>
<organism evidence="2 3">
    <name type="scientific">Pochonia chlamydosporia 170</name>
    <dbReference type="NCBI Taxonomy" id="1380566"/>
    <lineage>
        <taxon>Eukaryota</taxon>
        <taxon>Fungi</taxon>
        <taxon>Dikarya</taxon>
        <taxon>Ascomycota</taxon>
        <taxon>Pezizomycotina</taxon>
        <taxon>Sordariomycetes</taxon>
        <taxon>Hypocreomycetidae</taxon>
        <taxon>Hypocreales</taxon>
        <taxon>Clavicipitaceae</taxon>
        <taxon>Pochonia</taxon>
    </lineage>
</organism>
<comment type="caution">
    <text evidence="2">The sequence shown here is derived from an EMBL/GenBank/DDBJ whole genome shotgun (WGS) entry which is preliminary data.</text>
</comment>
<evidence type="ECO:0000256" key="1">
    <source>
        <dbReference type="SAM" id="MobiDB-lite"/>
    </source>
</evidence>
<dbReference type="GeneID" id="28855093"/>
<dbReference type="STRING" id="1380566.A0A179FYG3"/>
<gene>
    <name evidence="2" type="ORF">VFPPC_13322</name>
</gene>
<accession>A0A179FYG3</accession>
<dbReference type="KEGG" id="pchm:VFPPC_13322"/>